<evidence type="ECO:0000256" key="6">
    <source>
        <dbReference type="SAM" id="Coils"/>
    </source>
</evidence>
<keyword evidence="2" id="KW-0963">Cytoplasm</keyword>
<dbReference type="PANTHER" id="PTHR44281">
    <property type="entry name" value="SPINDLE ASSEMBLY ABNORMAL PROTEIN 6 HOMOLOG"/>
    <property type="match status" value="1"/>
</dbReference>
<organism evidence="9 10">
    <name type="scientific">Cimex lectularius</name>
    <name type="common">Bed bug</name>
    <name type="synonym">Acanthia lectularia</name>
    <dbReference type="NCBI Taxonomy" id="79782"/>
    <lineage>
        <taxon>Eukaryota</taxon>
        <taxon>Metazoa</taxon>
        <taxon>Ecdysozoa</taxon>
        <taxon>Arthropoda</taxon>
        <taxon>Hexapoda</taxon>
        <taxon>Insecta</taxon>
        <taxon>Pterygota</taxon>
        <taxon>Neoptera</taxon>
        <taxon>Paraneoptera</taxon>
        <taxon>Hemiptera</taxon>
        <taxon>Heteroptera</taxon>
        <taxon>Panheteroptera</taxon>
        <taxon>Cimicomorpha</taxon>
        <taxon>Cimicidae</taxon>
        <taxon>Cimex</taxon>
    </lineage>
</organism>
<reference evidence="9" key="1">
    <citation type="submission" date="2022-01" db="UniProtKB">
        <authorList>
            <consortium name="EnsemblMetazoa"/>
        </authorList>
    </citation>
    <scope>IDENTIFICATION</scope>
</reference>
<evidence type="ECO:0000256" key="1">
    <source>
        <dbReference type="ARBA" id="ARBA00004300"/>
    </source>
</evidence>
<feature type="compositionally biased region" description="Basic and acidic residues" evidence="7">
    <location>
        <begin position="567"/>
        <end position="581"/>
    </location>
</feature>
<evidence type="ECO:0000313" key="10">
    <source>
        <dbReference type="Proteomes" id="UP000494040"/>
    </source>
</evidence>
<dbReference type="GO" id="GO:0007099">
    <property type="term" value="P:centriole replication"/>
    <property type="evidence" value="ECO:0007669"/>
    <property type="project" value="TreeGrafter"/>
</dbReference>
<feature type="domain" description="Spindle assembly abnormal protein 6 N-terminal" evidence="8">
    <location>
        <begin position="13"/>
        <end position="145"/>
    </location>
</feature>
<dbReference type="GO" id="GO:0005813">
    <property type="term" value="C:centrosome"/>
    <property type="evidence" value="ECO:0007669"/>
    <property type="project" value="UniProtKB-SubCell"/>
</dbReference>
<dbReference type="Pfam" id="PF16531">
    <property type="entry name" value="SAS-6_N"/>
    <property type="match status" value="1"/>
</dbReference>
<name>A0A8I6R9S6_CIMLE</name>
<dbReference type="Gene3D" id="2.170.210.20">
    <property type="entry name" value="Spindle assembly abnormal protein 6, N-terminal domain"/>
    <property type="match status" value="1"/>
</dbReference>
<dbReference type="OrthoDB" id="49058at2759"/>
<dbReference type="OMA" id="HMAMKIK"/>
<feature type="compositionally biased region" description="Polar residues" evidence="7">
    <location>
        <begin position="600"/>
        <end position="611"/>
    </location>
</feature>
<keyword evidence="5" id="KW-0131">Cell cycle</keyword>
<dbReference type="InterPro" id="IPR032396">
    <property type="entry name" value="SAS-6_N"/>
</dbReference>
<accession>A0A8I6R9S6</accession>
<evidence type="ECO:0000256" key="7">
    <source>
        <dbReference type="SAM" id="MobiDB-lite"/>
    </source>
</evidence>
<feature type="region of interest" description="Disordered" evidence="7">
    <location>
        <begin position="486"/>
        <end position="611"/>
    </location>
</feature>
<feature type="compositionally biased region" description="Low complexity" evidence="7">
    <location>
        <begin position="487"/>
        <end position="502"/>
    </location>
</feature>
<feature type="coiled-coil region" evidence="6">
    <location>
        <begin position="162"/>
        <end position="203"/>
    </location>
</feature>
<dbReference type="PANTHER" id="PTHR44281:SF2">
    <property type="entry name" value="SPINDLE ASSEMBLY ABNORMAL PROTEIN 6 HOMOLOG"/>
    <property type="match status" value="1"/>
</dbReference>
<dbReference type="AlphaFoldDB" id="A0A8I6R9S6"/>
<keyword evidence="4" id="KW-0206">Cytoskeleton</keyword>
<comment type="subcellular location">
    <subcellularLocation>
        <location evidence="1">Cytoplasm</location>
        <location evidence="1">Cytoskeleton</location>
        <location evidence="1">Microtubule organizing center</location>
        <location evidence="1">Centrosome</location>
    </subcellularLocation>
</comment>
<dbReference type="CDD" id="cd10142">
    <property type="entry name" value="HD_SAS6_N"/>
    <property type="match status" value="1"/>
</dbReference>
<dbReference type="EnsemblMetazoa" id="XM_014385703.2">
    <property type="protein sequence ID" value="XP_014241189.1"/>
    <property type="gene ID" value="LOC106661938"/>
</dbReference>
<evidence type="ECO:0000259" key="8">
    <source>
        <dbReference type="Pfam" id="PF16531"/>
    </source>
</evidence>
<gene>
    <name evidence="9" type="primary">106661938</name>
</gene>
<evidence type="ECO:0000256" key="4">
    <source>
        <dbReference type="ARBA" id="ARBA00023212"/>
    </source>
</evidence>
<evidence type="ECO:0000313" key="9">
    <source>
        <dbReference type="EnsemblMetazoa" id="XP_014241189.1"/>
    </source>
</evidence>
<evidence type="ECO:0000256" key="5">
    <source>
        <dbReference type="ARBA" id="ARBA00023306"/>
    </source>
</evidence>
<feature type="coiled-coil region" evidence="6">
    <location>
        <begin position="280"/>
        <end position="475"/>
    </location>
</feature>
<dbReference type="KEGG" id="clec:106661938"/>
<evidence type="ECO:0000256" key="2">
    <source>
        <dbReference type="ARBA" id="ARBA00022490"/>
    </source>
</evidence>
<keyword evidence="3 6" id="KW-0175">Coiled coil</keyword>
<keyword evidence="10" id="KW-1185">Reference proteome</keyword>
<dbReference type="InterPro" id="IPR038558">
    <property type="entry name" value="SAS-6_N_sf"/>
</dbReference>
<dbReference type="Proteomes" id="UP000494040">
    <property type="component" value="Unassembled WGS sequence"/>
</dbReference>
<evidence type="ECO:0000256" key="3">
    <source>
        <dbReference type="ARBA" id="ARBA00023054"/>
    </source>
</evidence>
<dbReference type="GO" id="GO:0005814">
    <property type="term" value="C:centriole"/>
    <property type="evidence" value="ECO:0007669"/>
    <property type="project" value="TreeGrafter"/>
</dbReference>
<sequence length="611" mass="70745">MFNSEDSGCVDPLYSKVQRFFVKSTSSEERSRDLRIVVDFASSFSKVSKQVLNVQVSDDEDPFFFYSLVLTEDDYQRLKSLQGLLVDFDNFPSQVIRLLEQCSQEEGHDSKFHLILEEERKDNLHTYLKIVEANNFKHLCHLTLQIQPGNDSDIKNLMLKKIKHLKDHNSKAEKLISSLESQLQHKSKQLQSTEEKLHQVQEQWREDKIAFKAESTKEITEETEKFRKSQLDWQIRSQREKAEIEEKYQTMVKDRDADLSRLRLENQILLEKRGTSDLTISDQARRLEQLEKELITIRNDLSSTRKHATKQESENHEREKVIHTLKTKIAVLEQELKDKTILMSKQQELLNVANDQKTRLEDVITEKDKNIQRKQLSLQNLSDELVKANEIITKMQKELAVINSKMQMRTTIALEQEKVVESHLKTITRLEEANKNLEKKITSNTETELSLKTTISELRDLIETKEKKIKDNERIIDWLNRRLTEQSKPLSTSPGTTSTPYSRFGTETTIPRVPFTSRAPAVTPIASVGSTQLQPPTPSISHLDQHQTPIIPEESENTTPNLTGNGEIKEKEEKKNTEQKPIKKQPKKPAIGFRRVPLGQPSTVPSSYFLK</sequence>
<proteinExistence type="predicted"/>
<protein>
    <recommendedName>
        <fullName evidence="8">Spindle assembly abnormal protein 6 N-terminal domain-containing protein</fullName>
    </recommendedName>
</protein>
<feature type="compositionally biased region" description="Polar residues" evidence="7">
    <location>
        <begin position="528"/>
        <end position="548"/>
    </location>
</feature>